<feature type="compositionally biased region" description="Basic and acidic residues" evidence="1">
    <location>
        <begin position="137"/>
        <end position="159"/>
    </location>
</feature>
<dbReference type="GO" id="GO:0003700">
    <property type="term" value="F:DNA-binding transcription factor activity"/>
    <property type="evidence" value="ECO:0007669"/>
    <property type="project" value="InterPro"/>
</dbReference>
<dbReference type="PANTHER" id="PTHR40618">
    <property type="entry name" value="B-ZIP TRANSCRIPTION FACTOR (EUROFUNG)-RELATED"/>
    <property type="match status" value="1"/>
</dbReference>
<feature type="compositionally biased region" description="Low complexity" evidence="1">
    <location>
        <begin position="98"/>
        <end position="109"/>
    </location>
</feature>
<protein>
    <recommendedName>
        <fullName evidence="4">BZIP domain-containing protein</fullName>
    </recommendedName>
</protein>
<sequence length="771" mass="85060">MATTTSIQAYARLQYGERTYTSLESILDDPTESLVSSAASISRPMPGQGLNGILSASQYPQALMEPYHQQPSSNTRKRKASSRDQQTSYRRPSFTGAVSESNHSSSSVEPEQASPTQKKKKTTKRGSIDGADGQQPEGKKQRGRPRLDTQDETAADRRRTQIRLAQRAYRHRKETTISALKEKVTGLQNTIDQMNKTFLTLHDNMVDAGILTSHYTLGRQLQAATEEFVALAKITATDSDDEEEKITNFMKGDDIDAGAPQELPPPPSRSKRNARVDRRRTSLDQTSTEADVDAEDLQVAMTNVNANANNDNDNNDNGAFSIVQGVFDDNSNLHGLDDLLAFNATIPEFNFNEDPSSLLLPSSTTTNKQNHYLPSSLSSSPPPTSSNTIERPLKPAYHSGNYTYSFQETTFARRLHRLCLERAFQSLTSPHADPEKVKHTFRFTFCFSNRRRMLIRFQEMLKRKAGESLENWNAPFFHVGGAGLHFPRRDEDGNPIYPPNMVSPRRALVGPQPFVEVETPRAEAPGTQEMLEAIGFGGEWYDSHDVEEYLKTKGIYLDGQSSFVEVVDPNSLVMSLADKAGGTTGGPGDFGDVSTSTAMSSSGVTPSDEVNIRTPSPLELPSMGSVDGLNRNRAHDTFFAADFEDTYVSNGIDRNHPGHNDALVVDMFQNLSGHNHNTSSSSTAAAGEQDLLNSLQFGLVDKLGMRVRKNDGDDDPWATYAMLSRSRPPITFDVEAFLERMVGDSACLGRAPGFRKETIDKALAMSLQEGF</sequence>
<dbReference type="Gene3D" id="1.20.5.170">
    <property type="match status" value="1"/>
</dbReference>
<accession>A0AA38Y7Q3</accession>
<gene>
    <name evidence="2" type="ORF">H2204_004447</name>
</gene>
<dbReference type="CDD" id="cd14688">
    <property type="entry name" value="bZIP_YAP"/>
    <property type="match status" value="1"/>
</dbReference>
<keyword evidence="3" id="KW-1185">Reference proteome</keyword>
<feature type="region of interest" description="Disordered" evidence="1">
    <location>
        <begin position="597"/>
        <end position="625"/>
    </location>
</feature>
<dbReference type="AlphaFoldDB" id="A0AA38Y7Q3"/>
<dbReference type="Proteomes" id="UP001172681">
    <property type="component" value="Unassembled WGS sequence"/>
</dbReference>
<feature type="region of interest" description="Disordered" evidence="1">
    <location>
        <begin position="251"/>
        <end position="295"/>
    </location>
</feature>
<evidence type="ECO:0000313" key="2">
    <source>
        <dbReference type="EMBL" id="KAJ9638136.1"/>
    </source>
</evidence>
<proteinExistence type="predicted"/>
<comment type="caution">
    <text evidence="2">The sequence shown here is derived from an EMBL/GenBank/DDBJ whole genome shotgun (WGS) entry which is preliminary data.</text>
</comment>
<feature type="region of interest" description="Disordered" evidence="1">
    <location>
        <begin position="32"/>
        <end position="159"/>
    </location>
</feature>
<dbReference type="InterPro" id="IPR046347">
    <property type="entry name" value="bZIP_sf"/>
</dbReference>
<dbReference type="EMBL" id="JAPDRN010000022">
    <property type="protein sequence ID" value="KAJ9638136.1"/>
    <property type="molecule type" value="Genomic_DNA"/>
</dbReference>
<reference evidence="2" key="1">
    <citation type="submission" date="2022-10" db="EMBL/GenBank/DDBJ databases">
        <title>Culturing micro-colonial fungi from biological soil crusts in the Mojave desert and describing Neophaeococcomyces mojavensis, and introducing the new genera and species Taxawa tesnikishii.</title>
        <authorList>
            <person name="Kurbessoian T."/>
            <person name="Stajich J.E."/>
        </authorList>
    </citation>
    <scope>NUCLEOTIDE SEQUENCE</scope>
    <source>
        <strain evidence="2">TK_35</strain>
    </source>
</reference>
<evidence type="ECO:0008006" key="4">
    <source>
        <dbReference type="Google" id="ProtNLM"/>
    </source>
</evidence>
<evidence type="ECO:0000313" key="3">
    <source>
        <dbReference type="Proteomes" id="UP001172681"/>
    </source>
</evidence>
<name>A0AA38Y7Q3_9EURO</name>
<dbReference type="PANTHER" id="PTHR40618:SF1">
    <property type="entry name" value="B-ZIP TRANSCRIPTION FACTOR (EUROFUNG)"/>
    <property type="match status" value="1"/>
</dbReference>
<evidence type="ECO:0000256" key="1">
    <source>
        <dbReference type="SAM" id="MobiDB-lite"/>
    </source>
</evidence>
<organism evidence="2 3">
    <name type="scientific">Knufia peltigerae</name>
    <dbReference type="NCBI Taxonomy" id="1002370"/>
    <lineage>
        <taxon>Eukaryota</taxon>
        <taxon>Fungi</taxon>
        <taxon>Dikarya</taxon>
        <taxon>Ascomycota</taxon>
        <taxon>Pezizomycotina</taxon>
        <taxon>Eurotiomycetes</taxon>
        <taxon>Chaetothyriomycetidae</taxon>
        <taxon>Chaetothyriales</taxon>
        <taxon>Trichomeriaceae</taxon>
        <taxon>Knufia</taxon>
    </lineage>
</organism>
<dbReference type="SUPFAM" id="SSF57959">
    <property type="entry name" value="Leucine zipper domain"/>
    <property type="match status" value="1"/>
</dbReference>
<feature type="region of interest" description="Disordered" evidence="1">
    <location>
        <begin position="360"/>
        <end position="390"/>
    </location>
</feature>